<evidence type="ECO:0000256" key="1">
    <source>
        <dbReference type="SAM" id="MobiDB-lite"/>
    </source>
</evidence>
<name>A0AAD5NW15_ACENE</name>
<accession>A0AAD5NW15</accession>
<dbReference type="EMBL" id="JAJSOW010000101">
    <property type="protein sequence ID" value="KAI9182829.1"/>
    <property type="molecule type" value="Genomic_DNA"/>
</dbReference>
<feature type="compositionally biased region" description="Polar residues" evidence="1">
    <location>
        <begin position="144"/>
        <end position="157"/>
    </location>
</feature>
<protein>
    <submittedName>
        <fullName evidence="2">Uncharacterized protein</fullName>
    </submittedName>
</protein>
<evidence type="ECO:0000313" key="3">
    <source>
        <dbReference type="Proteomes" id="UP001064489"/>
    </source>
</evidence>
<dbReference type="Proteomes" id="UP001064489">
    <property type="component" value="Chromosome 4"/>
</dbReference>
<gene>
    <name evidence="2" type="ORF">LWI28_029241</name>
</gene>
<feature type="compositionally biased region" description="Basic residues" evidence="1">
    <location>
        <begin position="123"/>
        <end position="143"/>
    </location>
</feature>
<reference evidence="2" key="1">
    <citation type="journal article" date="2022" name="Plant J.">
        <title>Strategies of tolerance reflected in two North American maple genomes.</title>
        <authorList>
            <person name="McEvoy S.L."/>
            <person name="Sezen U.U."/>
            <person name="Trouern-Trend A."/>
            <person name="McMahon S.M."/>
            <person name="Schaberg P.G."/>
            <person name="Yang J."/>
            <person name="Wegrzyn J.L."/>
            <person name="Swenson N.G."/>
        </authorList>
    </citation>
    <scope>NUCLEOTIDE SEQUENCE</scope>
    <source>
        <strain evidence="2">91603</strain>
    </source>
</reference>
<sequence length="266" mass="29275">MENEERESNTSEHGKKGKFGLPSDSRMAGGGCLFISGNGWRRPPPNVTRHGSINLEKRKVGSNENDSSDESWTSSDQGFVRGDSSKKGNVCNANGPERSEEGEISNSQFSDTDIGAEIQTMGKRGRGRKKGTIVRTHGMRTRTSRNPSPTIPDNSDSGIEVVDTAGKQVRWCLEEEIAKVMETGVALGGLRTKLPLNGGGRNSSQDDSNTIIVDVEGNDLTWYLEEEITKMIETEVALGVDFSRNKKDIQDEVDRREVEDIDRISR</sequence>
<feature type="compositionally biased region" description="Polar residues" evidence="1">
    <location>
        <begin position="62"/>
        <end position="77"/>
    </location>
</feature>
<comment type="caution">
    <text evidence="2">The sequence shown here is derived from an EMBL/GenBank/DDBJ whole genome shotgun (WGS) entry which is preliminary data.</text>
</comment>
<feature type="region of interest" description="Disordered" evidence="1">
    <location>
        <begin position="1"/>
        <end position="158"/>
    </location>
</feature>
<reference evidence="2" key="2">
    <citation type="submission" date="2023-02" db="EMBL/GenBank/DDBJ databases">
        <authorList>
            <person name="Swenson N.G."/>
            <person name="Wegrzyn J.L."/>
            <person name="Mcevoy S.L."/>
        </authorList>
    </citation>
    <scope>NUCLEOTIDE SEQUENCE</scope>
    <source>
        <strain evidence="2">91603</strain>
        <tissue evidence="2">Leaf</tissue>
    </source>
</reference>
<keyword evidence="3" id="KW-1185">Reference proteome</keyword>
<organism evidence="2 3">
    <name type="scientific">Acer negundo</name>
    <name type="common">Box elder</name>
    <dbReference type="NCBI Taxonomy" id="4023"/>
    <lineage>
        <taxon>Eukaryota</taxon>
        <taxon>Viridiplantae</taxon>
        <taxon>Streptophyta</taxon>
        <taxon>Embryophyta</taxon>
        <taxon>Tracheophyta</taxon>
        <taxon>Spermatophyta</taxon>
        <taxon>Magnoliopsida</taxon>
        <taxon>eudicotyledons</taxon>
        <taxon>Gunneridae</taxon>
        <taxon>Pentapetalae</taxon>
        <taxon>rosids</taxon>
        <taxon>malvids</taxon>
        <taxon>Sapindales</taxon>
        <taxon>Sapindaceae</taxon>
        <taxon>Hippocastanoideae</taxon>
        <taxon>Acereae</taxon>
        <taxon>Acer</taxon>
    </lineage>
</organism>
<evidence type="ECO:0000313" key="2">
    <source>
        <dbReference type="EMBL" id="KAI9182829.1"/>
    </source>
</evidence>
<proteinExistence type="predicted"/>
<dbReference type="AlphaFoldDB" id="A0AAD5NW15"/>
<feature type="compositionally biased region" description="Basic and acidic residues" evidence="1">
    <location>
        <begin position="1"/>
        <end position="14"/>
    </location>
</feature>